<dbReference type="PROSITE" id="PS00705">
    <property type="entry name" value="PROK_CO2_ANHYDRASE_2"/>
    <property type="match status" value="1"/>
</dbReference>
<evidence type="ECO:0000256" key="5">
    <source>
        <dbReference type="ARBA" id="ARBA00022833"/>
    </source>
</evidence>
<dbReference type="RefSeq" id="WP_214296211.1">
    <property type="nucleotide sequence ID" value="NZ_JAHDYS010000001.1"/>
</dbReference>
<dbReference type="PROSITE" id="PS00704">
    <property type="entry name" value="PROK_CO2_ANHYDRASE_1"/>
    <property type="match status" value="1"/>
</dbReference>
<comment type="cofactor">
    <cofactor evidence="1">
        <name>Zn(2+)</name>
        <dbReference type="ChEBI" id="CHEBI:29105"/>
    </cofactor>
</comment>
<evidence type="ECO:0000256" key="1">
    <source>
        <dbReference type="ARBA" id="ARBA00001947"/>
    </source>
</evidence>
<evidence type="ECO:0000256" key="6">
    <source>
        <dbReference type="ARBA" id="ARBA00023239"/>
    </source>
</evidence>
<keyword evidence="4" id="KW-0479">Metal-binding</keyword>
<name>A0ABS5U4B8_9BACT</name>
<evidence type="ECO:0000313" key="10">
    <source>
        <dbReference type="Proteomes" id="UP000784128"/>
    </source>
</evidence>
<dbReference type="PANTHER" id="PTHR11002">
    <property type="entry name" value="CARBONIC ANHYDRASE"/>
    <property type="match status" value="1"/>
</dbReference>
<evidence type="ECO:0000256" key="2">
    <source>
        <dbReference type="ARBA" id="ARBA00006217"/>
    </source>
</evidence>
<comment type="function">
    <text evidence="8">Reversible hydration of carbon dioxide.</text>
</comment>
<comment type="catalytic activity">
    <reaction evidence="7 8">
        <text>hydrogencarbonate + H(+) = CO2 + H2O</text>
        <dbReference type="Rhea" id="RHEA:10748"/>
        <dbReference type="ChEBI" id="CHEBI:15377"/>
        <dbReference type="ChEBI" id="CHEBI:15378"/>
        <dbReference type="ChEBI" id="CHEBI:16526"/>
        <dbReference type="ChEBI" id="CHEBI:17544"/>
        <dbReference type="EC" id="4.2.1.1"/>
    </reaction>
</comment>
<dbReference type="Gene3D" id="3.40.1050.10">
    <property type="entry name" value="Carbonic anhydrase"/>
    <property type="match status" value="1"/>
</dbReference>
<comment type="caution">
    <text evidence="9">The sequence shown here is derived from an EMBL/GenBank/DDBJ whole genome shotgun (WGS) entry which is preliminary data.</text>
</comment>
<evidence type="ECO:0000256" key="3">
    <source>
        <dbReference type="ARBA" id="ARBA00012925"/>
    </source>
</evidence>
<dbReference type="SMART" id="SM00947">
    <property type="entry name" value="Pro_CA"/>
    <property type="match status" value="1"/>
</dbReference>
<protein>
    <recommendedName>
        <fullName evidence="3 8">Carbonic anhydrase</fullName>
        <ecNumber evidence="3 8">4.2.1.1</ecNumber>
    </recommendedName>
    <alternativeName>
        <fullName evidence="8">Carbonate dehydratase</fullName>
    </alternativeName>
</protein>
<dbReference type="PANTHER" id="PTHR11002:SF76">
    <property type="entry name" value="CARBONIC ANHYDRASE"/>
    <property type="match status" value="1"/>
</dbReference>
<keyword evidence="5 8" id="KW-0862">Zinc</keyword>
<evidence type="ECO:0000313" key="9">
    <source>
        <dbReference type="EMBL" id="MBT1070517.1"/>
    </source>
</evidence>
<evidence type="ECO:0000256" key="4">
    <source>
        <dbReference type="ARBA" id="ARBA00022723"/>
    </source>
</evidence>
<keyword evidence="6 8" id="KW-0456">Lyase</keyword>
<dbReference type="SUPFAM" id="SSF53056">
    <property type="entry name" value="beta-carbonic anhydrase, cab"/>
    <property type="match status" value="1"/>
</dbReference>
<dbReference type="EMBL" id="JAHDYS010000001">
    <property type="protein sequence ID" value="MBT1070517.1"/>
    <property type="molecule type" value="Genomic_DNA"/>
</dbReference>
<dbReference type="Pfam" id="PF00484">
    <property type="entry name" value="Pro_CA"/>
    <property type="match status" value="1"/>
</dbReference>
<dbReference type="EC" id="4.2.1.1" evidence="3 8"/>
<reference evidence="9 10" key="1">
    <citation type="submission" date="2021-05" db="EMBL/GenBank/DDBJ databases">
        <title>The draft genome of Geobacter chapellei DSM 13688.</title>
        <authorList>
            <person name="Xu Z."/>
            <person name="Masuda Y."/>
            <person name="Itoh H."/>
            <person name="Senoo K."/>
        </authorList>
    </citation>
    <scope>NUCLEOTIDE SEQUENCE [LARGE SCALE GENOMIC DNA]</scope>
    <source>
        <strain evidence="9 10">DSM 13688</strain>
    </source>
</reference>
<dbReference type="InterPro" id="IPR001765">
    <property type="entry name" value="Carbonic_anhydrase"/>
</dbReference>
<evidence type="ECO:0000256" key="7">
    <source>
        <dbReference type="ARBA" id="ARBA00048348"/>
    </source>
</evidence>
<sequence length="210" mass="23119">MQDLERFVAGFRSFQKDYFGPENSQFERLKQGQSPKTMIIGCSDSRVDPAILTNCAPGDIFTVRNVANLVPPYEEDGGRHGVSAALEFAVCYLEVEHIIVLGHSQCGGINALMAGNCGCKGDGFISSWMSIAAPAREKVLAELPGKDTKLQQRAAEQAAILVSLENLRSFPWINQRVIDGTLSLHGWYFELNAGELSEYRQCSGLFQKID</sequence>
<evidence type="ECO:0000256" key="8">
    <source>
        <dbReference type="RuleBase" id="RU003956"/>
    </source>
</evidence>
<gene>
    <name evidence="9" type="ORF">KJB30_01845</name>
</gene>
<keyword evidence="10" id="KW-1185">Reference proteome</keyword>
<comment type="similarity">
    <text evidence="2 8">Belongs to the beta-class carbonic anhydrase family.</text>
</comment>
<dbReference type="InterPro" id="IPR015892">
    <property type="entry name" value="Carbonic_anhydrase_CS"/>
</dbReference>
<accession>A0ABS5U4B8</accession>
<dbReference type="Proteomes" id="UP000784128">
    <property type="component" value="Unassembled WGS sequence"/>
</dbReference>
<dbReference type="InterPro" id="IPR036874">
    <property type="entry name" value="Carbonic_anhydrase_sf"/>
</dbReference>
<proteinExistence type="inferred from homology"/>
<dbReference type="CDD" id="cd00884">
    <property type="entry name" value="beta_CA_cladeB"/>
    <property type="match status" value="1"/>
</dbReference>
<organism evidence="9 10">
    <name type="scientific">Pelotalea chapellei</name>
    <dbReference type="NCBI Taxonomy" id="44671"/>
    <lineage>
        <taxon>Bacteria</taxon>
        <taxon>Pseudomonadati</taxon>
        <taxon>Thermodesulfobacteriota</taxon>
        <taxon>Desulfuromonadia</taxon>
        <taxon>Geobacterales</taxon>
        <taxon>Geobacteraceae</taxon>
        <taxon>Pelotalea</taxon>
    </lineage>
</organism>
<dbReference type="InterPro" id="IPR045066">
    <property type="entry name" value="Beta_CA_cladeB"/>
</dbReference>